<name>A0A1N7LFV7_9BACL</name>
<sequence>MHILFVCTGNTCRSPMAAAFLRRRVEERGLPWRVDSAGLMAMDGAPMTEHAANALSRRQVRAEGHQAKRLTREMLRESDLVLTMSRSHRDALVQVFPELADKVYTLYAFAHDVPEREAQDVADPFGGGEAEYEACASQLADLVDLAFERLLRTTAQGPEEGPEVKGDGASSEGD</sequence>
<dbReference type="EMBL" id="FTOO01000003">
    <property type="protein sequence ID" value="SIS72705.1"/>
    <property type="molecule type" value="Genomic_DNA"/>
</dbReference>
<feature type="active site" description="Proton donor" evidence="4">
    <location>
        <position position="123"/>
    </location>
</feature>
<feature type="active site" description="Nucleophile" evidence="4">
    <location>
        <position position="7"/>
    </location>
</feature>
<organism evidence="7 8">
    <name type="scientific">Alicyclobacillus vulcanalis</name>
    <dbReference type="NCBI Taxonomy" id="252246"/>
    <lineage>
        <taxon>Bacteria</taxon>
        <taxon>Bacillati</taxon>
        <taxon>Bacillota</taxon>
        <taxon>Bacilli</taxon>
        <taxon>Bacillales</taxon>
        <taxon>Alicyclobacillaceae</taxon>
        <taxon>Alicyclobacillus</taxon>
    </lineage>
</organism>
<dbReference type="PANTHER" id="PTHR11717:SF31">
    <property type="entry name" value="LOW MOLECULAR WEIGHT PROTEIN-TYROSINE-PHOSPHATASE ETP-RELATED"/>
    <property type="match status" value="1"/>
</dbReference>
<reference evidence="8" key="1">
    <citation type="submission" date="2017-01" db="EMBL/GenBank/DDBJ databases">
        <authorList>
            <person name="Varghese N."/>
            <person name="Submissions S."/>
        </authorList>
    </citation>
    <scope>NUCLEOTIDE SEQUENCE [LARGE SCALE GENOMIC DNA]</scope>
    <source>
        <strain evidence="8">DSM 16176</strain>
    </source>
</reference>
<keyword evidence="3" id="KW-0904">Protein phosphatase</keyword>
<feature type="domain" description="Phosphotyrosine protein phosphatase I" evidence="6">
    <location>
        <begin position="1"/>
        <end position="149"/>
    </location>
</feature>
<evidence type="ECO:0000256" key="5">
    <source>
        <dbReference type="SAM" id="MobiDB-lite"/>
    </source>
</evidence>
<gene>
    <name evidence="7" type="ORF">SAMN05421799_103116</name>
</gene>
<dbReference type="SUPFAM" id="SSF52788">
    <property type="entry name" value="Phosphotyrosine protein phosphatases I"/>
    <property type="match status" value="1"/>
</dbReference>
<dbReference type="GO" id="GO:0004725">
    <property type="term" value="F:protein tyrosine phosphatase activity"/>
    <property type="evidence" value="ECO:0007669"/>
    <property type="project" value="InterPro"/>
</dbReference>
<dbReference type="CDD" id="cd16344">
    <property type="entry name" value="LMWPAP"/>
    <property type="match status" value="1"/>
</dbReference>
<keyword evidence="2" id="KW-0378">Hydrolase</keyword>
<dbReference type="InterPro" id="IPR023485">
    <property type="entry name" value="Ptyr_pPase"/>
</dbReference>
<dbReference type="STRING" id="252246.SAMN05421799_103116"/>
<protein>
    <submittedName>
        <fullName evidence="7">Protein-tyrosine phosphatase</fullName>
    </submittedName>
</protein>
<dbReference type="SMART" id="SM00226">
    <property type="entry name" value="LMWPc"/>
    <property type="match status" value="1"/>
</dbReference>
<dbReference type="InterPro" id="IPR036196">
    <property type="entry name" value="Ptyr_pPase_sf"/>
</dbReference>
<keyword evidence="8" id="KW-1185">Reference proteome</keyword>
<accession>A0A1N7LFV7</accession>
<dbReference type="OrthoDB" id="9784339at2"/>
<dbReference type="Gene3D" id="3.40.50.2300">
    <property type="match status" value="1"/>
</dbReference>
<evidence type="ECO:0000256" key="3">
    <source>
        <dbReference type="ARBA" id="ARBA00022912"/>
    </source>
</evidence>
<feature type="active site" description="Nucleophile" evidence="4">
    <location>
        <position position="13"/>
    </location>
</feature>
<evidence type="ECO:0000256" key="4">
    <source>
        <dbReference type="PIRSR" id="PIRSR617867-1"/>
    </source>
</evidence>
<dbReference type="Pfam" id="PF01451">
    <property type="entry name" value="LMWPc"/>
    <property type="match status" value="1"/>
</dbReference>
<feature type="region of interest" description="Disordered" evidence="5">
    <location>
        <begin position="153"/>
        <end position="174"/>
    </location>
</feature>
<dbReference type="PANTHER" id="PTHR11717">
    <property type="entry name" value="LOW MOLECULAR WEIGHT PROTEIN TYROSINE PHOSPHATASE"/>
    <property type="match status" value="1"/>
</dbReference>
<dbReference type="AlphaFoldDB" id="A0A1N7LFV7"/>
<proteinExistence type="inferred from homology"/>
<evidence type="ECO:0000256" key="2">
    <source>
        <dbReference type="ARBA" id="ARBA00022801"/>
    </source>
</evidence>
<dbReference type="Proteomes" id="UP000186156">
    <property type="component" value="Unassembled WGS sequence"/>
</dbReference>
<dbReference type="InterPro" id="IPR017867">
    <property type="entry name" value="Tyr_phospatase_low_mol_wt"/>
</dbReference>
<evidence type="ECO:0000256" key="1">
    <source>
        <dbReference type="ARBA" id="ARBA00011063"/>
    </source>
</evidence>
<dbReference type="PRINTS" id="PR00719">
    <property type="entry name" value="LMWPTPASE"/>
</dbReference>
<dbReference type="InterPro" id="IPR050438">
    <property type="entry name" value="LMW_PTPase"/>
</dbReference>
<comment type="similarity">
    <text evidence="1">Belongs to the low molecular weight phosphotyrosine protein phosphatase family.</text>
</comment>
<evidence type="ECO:0000259" key="6">
    <source>
        <dbReference type="SMART" id="SM00226"/>
    </source>
</evidence>
<evidence type="ECO:0000313" key="7">
    <source>
        <dbReference type="EMBL" id="SIS72705.1"/>
    </source>
</evidence>
<evidence type="ECO:0000313" key="8">
    <source>
        <dbReference type="Proteomes" id="UP000186156"/>
    </source>
</evidence>